<feature type="active site" evidence="3">
    <location>
        <position position="147"/>
    </location>
</feature>
<dbReference type="InterPro" id="IPR002168">
    <property type="entry name" value="Lipase_GDXG_HIS_AS"/>
</dbReference>
<feature type="domain" description="Alpha/beta hydrolase fold-3" evidence="4">
    <location>
        <begin position="73"/>
        <end position="273"/>
    </location>
</feature>
<organism evidence="5 6">
    <name type="scientific">Futiania mangrovi</name>
    <dbReference type="NCBI Taxonomy" id="2959716"/>
    <lineage>
        <taxon>Bacteria</taxon>
        <taxon>Pseudomonadati</taxon>
        <taxon>Pseudomonadota</taxon>
        <taxon>Alphaproteobacteria</taxon>
        <taxon>Futianiales</taxon>
        <taxon>Futianiaceae</taxon>
        <taxon>Futiania</taxon>
    </lineage>
</organism>
<dbReference type="InterPro" id="IPR050300">
    <property type="entry name" value="GDXG_lipolytic_enzyme"/>
</dbReference>
<gene>
    <name evidence="5" type="ORF">NJQ99_08290</name>
</gene>
<dbReference type="Gene3D" id="3.40.50.1820">
    <property type="entry name" value="alpha/beta hydrolase"/>
    <property type="match status" value="1"/>
</dbReference>
<comment type="similarity">
    <text evidence="1">Belongs to the 'GDXG' lipolytic enzyme family.</text>
</comment>
<dbReference type="SUPFAM" id="SSF53474">
    <property type="entry name" value="alpha/beta-Hydrolases"/>
    <property type="match status" value="1"/>
</dbReference>
<dbReference type="InterPro" id="IPR013094">
    <property type="entry name" value="AB_hydrolase_3"/>
</dbReference>
<evidence type="ECO:0000313" key="6">
    <source>
        <dbReference type="Proteomes" id="UP001055804"/>
    </source>
</evidence>
<accession>A0A9J6PCV5</accession>
<dbReference type="Pfam" id="PF07859">
    <property type="entry name" value="Abhydrolase_3"/>
    <property type="match status" value="1"/>
</dbReference>
<dbReference type="PROSITE" id="PS01173">
    <property type="entry name" value="LIPASE_GDXG_HIS"/>
    <property type="match status" value="1"/>
</dbReference>
<comment type="caution">
    <text evidence="5">The sequence shown here is derived from an EMBL/GenBank/DDBJ whole genome shotgun (WGS) entry which is preliminary data.</text>
</comment>
<protein>
    <submittedName>
        <fullName evidence="5">Alpha/beta hydrolase</fullName>
    </submittedName>
</protein>
<keyword evidence="6" id="KW-1185">Reference proteome</keyword>
<dbReference type="GO" id="GO:0016787">
    <property type="term" value="F:hydrolase activity"/>
    <property type="evidence" value="ECO:0007669"/>
    <property type="project" value="UniProtKB-KW"/>
</dbReference>
<dbReference type="InterPro" id="IPR029058">
    <property type="entry name" value="AB_hydrolase_fold"/>
</dbReference>
<dbReference type="InterPro" id="IPR033140">
    <property type="entry name" value="Lipase_GDXG_put_SER_AS"/>
</dbReference>
<evidence type="ECO:0000256" key="3">
    <source>
        <dbReference type="PROSITE-ProRule" id="PRU10038"/>
    </source>
</evidence>
<sequence length="300" mass="32283">MSWQAPLLRAYLRWTIKRGLKPDRGVGWVRAKMDRDVRILPPPPPEVRILPARIGGVPGEWVETGPALETPAILYLHGGGYVCGSPRTHRPLTWRLAKAAGARLFAADYRLAPEHPCPAAVEDVVAAWKGLLEAGLPPQGVAIAGDSAGGGLALAAMQAIRDAGLPGPACAVLFSPWTDLTGSGESMRKNAAADPMLSPHFAAEAARLYVPRGRLDAAPCSPLFGAMEGLPPVLVQAGTTEILLDDSRRLADRLREAGVDVTLDLWPNMPHAWPYFRHVLPEARTALAEAGRFIRRHTAR</sequence>
<dbReference type="AlphaFoldDB" id="A0A9J6PCV5"/>
<keyword evidence="2 5" id="KW-0378">Hydrolase</keyword>
<evidence type="ECO:0000259" key="4">
    <source>
        <dbReference type="Pfam" id="PF07859"/>
    </source>
</evidence>
<reference evidence="5" key="1">
    <citation type="submission" date="2022-06" db="EMBL/GenBank/DDBJ databases">
        <title>Isolation and Genomics of Futiania mangrovii gen. nov., sp. nov., a Rare and Metabolically-versatile member in the Class Alphaproteobacteria.</title>
        <authorList>
            <person name="Liu L."/>
            <person name="Huang W.-C."/>
            <person name="Pan J."/>
            <person name="Li J."/>
            <person name="Huang Y."/>
            <person name="Du H."/>
            <person name="Liu Y."/>
            <person name="Li M."/>
        </authorList>
    </citation>
    <scope>NUCLEOTIDE SEQUENCE</scope>
    <source>
        <strain evidence="5">FT118</strain>
    </source>
</reference>
<dbReference type="Proteomes" id="UP001055804">
    <property type="component" value="Unassembled WGS sequence"/>
</dbReference>
<evidence type="ECO:0000256" key="1">
    <source>
        <dbReference type="ARBA" id="ARBA00010515"/>
    </source>
</evidence>
<evidence type="ECO:0000256" key="2">
    <source>
        <dbReference type="ARBA" id="ARBA00022801"/>
    </source>
</evidence>
<dbReference type="PROSITE" id="PS01174">
    <property type="entry name" value="LIPASE_GDXG_SER"/>
    <property type="match status" value="1"/>
</dbReference>
<proteinExistence type="inferred from homology"/>
<dbReference type="PANTHER" id="PTHR48081">
    <property type="entry name" value="AB HYDROLASE SUPERFAMILY PROTEIN C4A8.06C"/>
    <property type="match status" value="1"/>
</dbReference>
<dbReference type="PANTHER" id="PTHR48081:SF8">
    <property type="entry name" value="ALPHA_BETA HYDROLASE FOLD-3 DOMAIN-CONTAINING PROTEIN-RELATED"/>
    <property type="match status" value="1"/>
</dbReference>
<evidence type="ECO:0000313" key="5">
    <source>
        <dbReference type="EMBL" id="MCP1336401.1"/>
    </source>
</evidence>
<dbReference type="EMBL" id="JAMZFT010000002">
    <property type="protein sequence ID" value="MCP1336401.1"/>
    <property type="molecule type" value="Genomic_DNA"/>
</dbReference>
<name>A0A9J6PCV5_9PROT</name>
<dbReference type="RefSeq" id="WP_269332362.1">
    <property type="nucleotide sequence ID" value="NZ_JAMZFT010000002.1"/>
</dbReference>